<name>A0A517LNQ9_9PEZI</name>
<evidence type="ECO:0000313" key="1">
    <source>
        <dbReference type="EMBL" id="QDS77279.1"/>
    </source>
</evidence>
<dbReference type="AlphaFoldDB" id="A0A517LNQ9"/>
<sequence length="110" mass="12433">MITSRSSLIWLGKSREEYDKWDAQVHEAPGSCSLELAVAILVLRHLGYILQEADPRSATNEASIIGQSNRPPDDFTHAAYHLELMELEKQEKPFDAKVEEQSALDQVVLR</sequence>
<evidence type="ECO:0000313" key="2">
    <source>
        <dbReference type="Proteomes" id="UP000316270"/>
    </source>
</evidence>
<protein>
    <submittedName>
        <fullName evidence="1">Uncharacterized protein</fullName>
    </submittedName>
</protein>
<reference evidence="1 2" key="1">
    <citation type="submission" date="2019-07" db="EMBL/GenBank/DDBJ databases">
        <title>Finished genome of Venturia effusa.</title>
        <authorList>
            <person name="Young C.A."/>
            <person name="Cox M.P."/>
            <person name="Ganley A.R.D."/>
            <person name="David W.J."/>
        </authorList>
    </citation>
    <scope>NUCLEOTIDE SEQUENCE [LARGE SCALE GENOMIC DNA]</scope>
    <source>
        <strain evidence="2">albino</strain>
    </source>
</reference>
<gene>
    <name evidence="1" type="ORF">FKW77_004019</name>
</gene>
<dbReference type="Proteomes" id="UP000316270">
    <property type="component" value="Chromosome 17"/>
</dbReference>
<dbReference type="EMBL" id="CP042201">
    <property type="protein sequence ID" value="QDS77279.1"/>
    <property type="molecule type" value="Genomic_DNA"/>
</dbReference>
<organism evidence="1 2">
    <name type="scientific">Venturia effusa</name>
    <dbReference type="NCBI Taxonomy" id="50376"/>
    <lineage>
        <taxon>Eukaryota</taxon>
        <taxon>Fungi</taxon>
        <taxon>Dikarya</taxon>
        <taxon>Ascomycota</taxon>
        <taxon>Pezizomycotina</taxon>
        <taxon>Dothideomycetes</taxon>
        <taxon>Pleosporomycetidae</taxon>
        <taxon>Venturiales</taxon>
        <taxon>Venturiaceae</taxon>
        <taxon>Venturia</taxon>
    </lineage>
</organism>
<keyword evidence="2" id="KW-1185">Reference proteome</keyword>
<accession>A0A517LNQ9</accession>
<proteinExistence type="predicted"/>